<dbReference type="AlphaFoldDB" id="A0A4R7K9K0"/>
<dbReference type="RefSeq" id="WP_133629025.1">
    <property type="nucleotide sequence ID" value="NZ_SOAZ01000025.1"/>
</dbReference>
<organism evidence="2 3">
    <name type="scientific">Fonticella tunisiensis</name>
    <dbReference type="NCBI Taxonomy" id="1096341"/>
    <lineage>
        <taxon>Bacteria</taxon>
        <taxon>Bacillati</taxon>
        <taxon>Bacillota</taxon>
        <taxon>Clostridia</taxon>
        <taxon>Eubacteriales</taxon>
        <taxon>Clostridiaceae</taxon>
        <taxon>Fonticella</taxon>
    </lineage>
</organism>
<accession>A0A4R7K9K0</accession>
<gene>
    <name evidence="2" type="ORF">EDD71_12551</name>
</gene>
<dbReference type="InterPro" id="IPR027417">
    <property type="entry name" value="P-loop_NTPase"/>
</dbReference>
<protein>
    <submittedName>
        <fullName evidence="2">Type II secretory pathway predicted ATPase ExeA</fullName>
    </submittedName>
</protein>
<comment type="caution">
    <text evidence="2">The sequence shown here is derived from an EMBL/GenBank/DDBJ whole genome shotgun (WGS) entry which is preliminary data.</text>
</comment>
<dbReference type="Pfam" id="PF13401">
    <property type="entry name" value="AAA_22"/>
    <property type="match status" value="1"/>
</dbReference>
<name>A0A4R7K9K0_9CLOT</name>
<dbReference type="SUPFAM" id="SSF52540">
    <property type="entry name" value="P-loop containing nucleoside triphosphate hydrolases"/>
    <property type="match status" value="1"/>
</dbReference>
<keyword evidence="3" id="KW-1185">Reference proteome</keyword>
<dbReference type="InterPro" id="IPR049945">
    <property type="entry name" value="AAA_22"/>
</dbReference>
<sequence length="209" mass="23870">RCFAHSLSKSLYKVIYIPITTLTVKEFYMALCDGLGITPAYKKVTMFKQIQDSIRSYSSKNITPVILIDEVQFLSNSILDDFRLILNFDMDSKNLCIVVFCGQPKLVLQLERQPHEALRQRIAINYTFSGLSRSETQEYILSRFKASGRKEPPVEEGVYEFIYTTTGGIPRKINKLMTMALLLGFKEKQSVLTSDIFLKASDENTLKTP</sequence>
<dbReference type="OrthoDB" id="9815896at2"/>
<evidence type="ECO:0000313" key="2">
    <source>
        <dbReference type="EMBL" id="TDT50760.1"/>
    </source>
</evidence>
<feature type="domain" description="ORC1/DEAH AAA+ ATPase" evidence="1">
    <location>
        <begin position="12"/>
        <end position="107"/>
    </location>
</feature>
<evidence type="ECO:0000259" key="1">
    <source>
        <dbReference type="Pfam" id="PF13401"/>
    </source>
</evidence>
<dbReference type="PANTHER" id="PTHR35894:SF1">
    <property type="entry name" value="PHOSPHORIBULOKINASE _ URIDINE KINASE FAMILY"/>
    <property type="match status" value="1"/>
</dbReference>
<dbReference type="Proteomes" id="UP000295325">
    <property type="component" value="Unassembled WGS sequence"/>
</dbReference>
<reference evidence="2 3" key="1">
    <citation type="submission" date="2019-03" db="EMBL/GenBank/DDBJ databases">
        <title>Genomic Encyclopedia of Type Strains, Phase IV (KMG-IV): sequencing the most valuable type-strain genomes for metagenomic binning, comparative biology and taxonomic classification.</title>
        <authorList>
            <person name="Goeker M."/>
        </authorList>
    </citation>
    <scope>NUCLEOTIDE SEQUENCE [LARGE SCALE GENOMIC DNA]</scope>
    <source>
        <strain evidence="2 3">DSM 24455</strain>
    </source>
</reference>
<feature type="non-terminal residue" evidence="2">
    <location>
        <position position="1"/>
    </location>
</feature>
<dbReference type="EMBL" id="SOAZ01000025">
    <property type="protein sequence ID" value="TDT50760.1"/>
    <property type="molecule type" value="Genomic_DNA"/>
</dbReference>
<dbReference type="Gene3D" id="3.40.50.300">
    <property type="entry name" value="P-loop containing nucleotide triphosphate hydrolases"/>
    <property type="match status" value="1"/>
</dbReference>
<dbReference type="PANTHER" id="PTHR35894">
    <property type="entry name" value="GENERAL SECRETION PATHWAY PROTEIN A-RELATED"/>
    <property type="match status" value="1"/>
</dbReference>
<dbReference type="GO" id="GO:0016887">
    <property type="term" value="F:ATP hydrolysis activity"/>
    <property type="evidence" value="ECO:0007669"/>
    <property type="project" value="InterPro"/>
</dbReference>
<proteinExistence type="predicted"/>
<evidence type="ECO:0000313" key="3">
    <source>
        <dbReference type="Proteomes" id="UP000295325"/>
    </source>
</evidence>
<dbReference type="InterPro" id="IPR052026">
    <property type="entry name" value="ExeA_AAA_ATPase_DNA-bind"/>
</dbReference>